<dbReference type="Gene3D" id="1.20.1740.10">
    <property type="entry name" value="Amino acid/polyamine transporter I"/>
    <property type="match status" value="1"/>
</dbReference>
<dbReference type="EMBL" id="BAAAOF010000002">
    <property type="protein sequence ID" value="GAA1918578.1"/>
    <property type="molecule type" value="Genomic_DNA"/>
</dbReference>
<feature type="transmembrane region" description="Helical" evidence="5">
    <location>
        <begin position="74"/>
        <end position="100"/>
    </location>
</feature>
<protein>
    <submittedName>
        <fullName evidence="6">Amino acid permease</fullName>
    </submittedName>
</protein>
<feature type="transmembrane region" description="Helical" evidence="5">
    <location>
        <begin position="438"/>
        <end position="457"/>
    </location>
</feature>
<feature type="transmembrane region" description="Helical" evidence="5">
    <location>
        <begin position="51"/>
        <end position="68"/>
    </location>
</feature>
<dbReference type="InterPro" id="IPR002293">
    <property type="entry name" value="AA/rel_permease1"/>
</dbReference>
<keyword evidence="2 5" id="KW-0812">Transmembrane</keyword>
<dbReference type="PANTHER" id="PTHR43243:SF24">
    <property type="entry name" value="CATIONIC AMINO ACID TRANSPORT INTEGRAL MEMBRANE PROTEIN ROCE-RELATED"/>
    <property type="match status" value="1"/>
</dbReference>
<evidence type="ECO:0000256" key="3">
    <source>
        <dbReference type="ARBA" id="ARBA00022989"/>
    </source>
</evidence>
<dbReference type="PANTHER" id="PTHR43243">
    <property type="entry name" value="INNER MEMBRANE TRANSPORTER YGJI-RELATED"/>
    <property type="match status" value="1"/>
</dbReference>
<evidence type="ECO:0000256" key="4">
    <source>
        <dbReference type="ARBA" id="ARBA00023136"/>
    </source>
</evidence>
<dbReference type="Pfam" id="PF13520">
    <property type="entry name" value="AA_permease_2"/>
    <property type="match status" value="1"/>
</dbReference>
<proteinExistence type="predicted"/>
<keyword evidence="3 5" id="KW-1133">Transmembrane helix</keyword>
<feature type="transmembrane region" description="Helical" evidence="5">
    <location>
        <begin position="406"/>
        <end position="426"/>
    </location>
</feature>
<comment type="subcellular location">
    <subcellularLocation>
        <location evidence="1">Membrane</location>
        <topology evidence="1">Multi-pass membrane protein</topology>
    </subcellularLocation>
</comment>
<feature type="transmembrane region" description="Helical" evidence="5">
    <location>
        <begin position="176"/>
        <end position="198"/>
    </location>
</feature>
<gene>
    <name evidence="6" type="ORF">GCM10009775_08930</name>
</gene>
<evidence type="ECO:0000256" key="2">
    <source>
        <dbReference type="ARBA" id="ARBA00022692"/>
    </source>
</evidence>
<feature type="transmembrane region" description="Helical" evidence="5">
    <location>
        <begin position="381"/>
        <end position="400"/>
    </location>
</feature>
<dbReference type="Proteomes" id="UP001501343">
    <property type="component" value="Unassembled WGS sequence"/>
</dbReference>
<feature type="transmembrane region" description="Helical" evidence="5">
    <location>
        <begin position="463"/>
        <end position="481"/>
    </location>
</feature>
<feature type="transmembrane region" description="Helical" evidence="5">
    <location>
        <begin position="210"/>
        <end position="232"/>
    </location>
</feature>
<evidence type="ECO:0000256" key="5">
    <source>
        <dbReference type="SAM" id="Phobius"/>
    </source>
</evidence>
<evidence type="ECO:0000313" key="7">
    <source>
        <dbReference type="Proteomes" id="UP001501343"/>
    </source>
</evidence>
<accession>A0ABP5AQ53</accession>
<feature type="transmembrane region" description="Helical" evidence="5">
    <location>
        <begin position="329"/>
        <end position="352"/>
    </location>
</feature>
<feature type="transmembrane region" description="Helical" evidence="5">
    <location>
        <begin position="121"/>
        <end position="145"/>
    </location>
</feature>
<name>A0ABP5AQ53_9MICO</name>
<dbReference type="PIRSF" id="PIRSF006060">
    <property type="entry name" value="AA_transporter"/>
    <property type="match status" value="1"/>
</dbReference>
<keyword evidence="4 5" id="KW-0472">Membrane</keyword>
<evidence type="ECO:0000313" key="6">
    <source>
        <dbReference type="EMBL" id="GAA1918578.1"/>
    </source>
</evidence>
<comment type="caution">
    <text evidence="6">The sequence shown here is derived from an EMBL/GenBank/DDBJ whole genome shotgun (WGS) entry which is preliminary data.</text>
</comment>
<reference evidence="7" key="1">
    <citation type="journal article" date="2019" name="Int. J. Syst. Evol. Microbiol.">
        <title>The Global Catalogue of Microorganisms (GCM) 10K type strain sequencing project: providing services to taxonomists for standard genome sequencing and annotation.</title>
        <authorList>
            <consortium name="The Broad Institute Genomics Platform"/>
            <consortium name="The Broad Institute Genome Sequencing Center for Infectious Disease"/>
            <person name="Wu L."/>
            <person name="Ma J."/>
        </authorList>
    </citation>
    <scope>NUCLEOTIDE SEQUENCE [LARGE SCALE GENOMIC DNA]</scope>
    <source>
        <strain evidence="7">JCM 14900</strain>
    </source>
</reference>
<evidence type="ECO:0000256" key="1">
    <source>
        <dbReference type="ARBA" id="ARBA00004141"/>
    </source>
</evidence>
<keyword evidence="7" id="KW-1185">Reference proteome</keyword>
<sequence>MGNLDYRYVEPSLEVGMPSLGQQLLRRKPIIFQRKHHPGEELKRNLGTFQLMMFGVGATIGTGIFFVLSESIPLAGPAVIISFILAAIAAGLAALCYAELSSSIPVSGSSYSFTYHSLGEGAAILVGGCVLLEYGVAVSAVAVGWSGYFNELLHHLFGWQLPPELSASFVPGSDGVATGGIVNLPAIILVVLCMLLLIRGASESATVNAIMVIIKLSVLAMFIVIGFTAFNADHFSNFFAQASGISGAAGVIFFSYIGLDAIATASEEVRNPQKAIPRAIIGALLIVTVFYVLVAIAGVAAQPVEWFSTPEAGEAGLAKIMEIVTGTPIWATILAAGAVISVFSVTLVTLYGQTRILFSIARDGMVSKRFLTVSAKHGTPVFNTVIVSILVAIVAGFVPSEYLWDSVSFGTLVAFSVVAISLIVLRRRQPDLERPFRVPLYPVVPILTVIVCVYVLVSLRPVTWIVCGSWLVLVFVFYLFYGRRHATLNSYTSDEEIAEPIHPEDEK</sequence>
<feature type="transmembrane region" description="Helical" evidence="5">
    <location>
        <begin position="238"/>
        <end position="259"/>
    </location>
</feature>
<feature type="transmembrane region" description="Helical" evidence="5">
    <location>
        <begin position="280"/>
        <end position="301"/>
    </location>
</feature>
<organism evidence="6 7">
    <name type="scientific">Microbacterium aoyamense</name>
    <dbReference type="NCBI Taxonomy" id="344166"/>
    <lineage>
        <taxon>Bacteria</taxon>
        <taxon>Bacillati</taxon>
        <taxon>Actinomycetota</taxon>
        <taxon>Actinomycetes</taxon>
        <taxon>Micrococcales</taxon>
        <taxon>Microbacteriaceae</taxon>
        <taxon>Microbacterium</taxon>
    </lineage>
</organism>